<comment type="caution">
    <text evidence="2">The sequence shown here is derived from an EMBL/GenBank/DDBJ whole genome shotgun (WGS) entry which is preliminary data.</text>
</comment>
<accession>A0A3N4US73</accession>
<feature type="transmembrane region" description="Helical" evidence="1">
    <location>
        <begin position="29"/>
        <end position="51"/>
    </location>
</feature>
<keyword evidence="1" id="KW-0472">Membrane</keyword>
<reference evidence="2 3" key="1">
    <citation type="submission" date="2018-11" db="EMBL/GenBank/DDBJ databases">
        <title>Genomic Encyclopedia of Type Strains, Phase IV (KMG-IV): sequencing the most valuable type-strain genomes for metagenomic binning, comparative biology and taxonomic classification.</title>
        <authorList>
            <person name="Goeker M."/>
        </authorList>
    </citation>
    <scope>NUCLEOTIDE SEQUENCE [LARGE SCALE GENOMIC DNA]</scope>
    <source>
        <strain evidence="2 3">DSM 104731</strain>
    </source>
</reference>
<evidence type="ECO:0000313" key="3">
    <source>
        <dbReference type="Proteomes" id="UP000269689"/>
    </source>
</evidence>
<name>A0A3N4US73_9RHOB</name>
<dbReference type="Proteomes" id="UP000269689">
    <property type="component" value="Unassembled WGS sequence"/>
</dbReference>
<protein>
    <submittedName>
        <fullName evidence="2">Uncharacterized protein</fullName>
    </submittedName>
</protein>
<dbReference type="OrthoDB" id="9956850at2"/>
<evidence type="ECO:0000313" key="2">
    <source>
        <dbReference type="EMBL" id="RPE71535.1"/>
    </source>
</evidence>
<dbReference type="RefSeq" id="WP_123791742.1">
    <property type="nucleotide sequence ID" value="NZ_RKQK01000001.1"/>
</dbReference>
<keyword evidence="1" id="KW-1133">Transmembrane helix</keyword>
<sequence length="78" mass="8342">MAFYTDNSFSSAQGRAFARKSSLSLPQRMRLPVVTIALGAIAALVIAAGALDWLPVNGSVTSQLSEIEYMIGTTDQTY</sequence>
<proteinExistence type="predicted"/>
<dbReference type="EMBL" id="RKQK01000001">
    <property type="protein sequence ID" value="RPE71535.1"/>
    <property type="molecule type" value="Genomic_DNA"/>
</dbReference>
<keyword evidence="3" id="KW-1185">Reference proteome</keyword>
<dbReference type="AlphaFoldDB" id="A0A3N4US73"/>
<gene>
    <name evidence="2" type="ORF">EDD53_0655</name>
</gene>
<evidence type="ECO:0000256" key="1">
    <source>
        <dbReference type="SAM" id="Phobius"/>
    </source>
</evidence>
<keyword evidence="1" id="KW-0812">Transmembrane</keyword>
<organism evidence="2 3">
    <name type="scientific">Pacificibacter maritimus</name>
    <dbReference type="NCBI Taxonomy" id="762213"/>
    <lineage>
        <taxon>Bacteria</taxon>
        <taxon>Pseudomonadati</taxon>
        <taxon>Pseudomonadota</taxon>
        <taxon>Alphaproteobacteria</taxon>
        <taxon>Rhodobacterales</taxon>
        <taxon>Roseobacteraceae</taxon>
        <taxon>Pacificibacter</taxon>
    </lineage>
</organism>